<evidence type="ECO:0000313" key="2">
    <source>
        <dbReference type="EMBL" id="KAK2627993.1"/>
    </source>
</evidence>
<feature type="compositionally biased region" description="Basic and acidic residues" evidence="1">
    <location>
        <begin position="128"/>
        <end position="141"/>
    </location>
</feature>
<gene>
    <name evidence="2" type="ORF">QTJ16_002639</name>
</gene>
<proteinExistence type="predicted"/>
<protein>
    <submittedName>
        <fullName evidence="2">Uncharacterized protein</fullName>
    </submittedName>
</protein>
<evidence type="ECO:0000256" key="1">
    <source>
        <dbReference type="SAM" id="MobiDB-lite"/>
    </source>
</evidence>
<reference evidence="2" key="1">
    <citation type="submission" date="2023-06" db="EMBL/GenBank/DDBJ databases">
        <title>Draft genome of Marssonina rosae.</title>
        <authorList>
            <person name="Cheng Q."/>
        </authorList>
    </citation>
    <scope>NUCLEOTIDE SEQUENCE</scope>
    <source>
        <strain evidence="2">R4</strain>
    </source>
</reference>
<sequence length="170" mass="18290">MTPPIPTTPPTSAIAATLPHPTRPRRASRFTEGPPVTGDEVAQQPPSNHDLLRSFLLQQDELEERKRKARSDSSASSASTESFASAFRRHTSAAYGGPSPSPGPLDGVVPEKHVGRRSIVFGRPSSDGARRSLDERPREVGAESVATKFKGRLRALTGGRERSVKPYPGT</sequence>
<feature type="region of interest" description="Disordered" evidence="1">
    <location>
        <begin position="1"/>
        <end position="144"/>
    </location>
</feature>
<dbReference type="AlphaFoldDB" id="A0AAD9WF76"/>
<accession>A0AAD9WF76</accession>
<dbReference type="EMBL" id="JAUBYV010000003">
    <property type="protein sequence ID" value="KAK2627993.1"/>
    <property type="molecule type" value="Genomic_DNA"/>
</dbReference>
<keyword evidence="3" id="KW-1185">Reference proteome</keyword>
<organism evidence="2 3">
    <name type="scientific">Diplocarpon rosae</name>
    <dbReference type="NCBI Taxonomy" id="946125"/>
    <lineage>
        <taxon>Eukaryota</taxon>
        <taxon>Fungi</taxon>
        <taxon>Dikarya</taxon>
        <taxon>Ascomycota</taxon>
        <taxon>Pezizomycotina</taxon>
        <taxon>Leotiomycetes</taxon>
        <taxon>Helotiales</taxon>
        <taxon>Drepanopezizaceae</taxon>
        <taxon>Diplocarpon</taxon>
    </lineage>
</organism>
<comment type="caution">
    <text evidence="2">The sequence shown here is derived from an EMBL/GenBank/DDBJ whole genome shotgun (WGS) entry which is preliminary data.</text>
</comment>
<name>A0AAD9WF76_9HELO</name>
<evidence type="ECO:0000313" key="3">
    <source>
        <dbReference type="Proteomes" id="UP001285354"/>
    </source>
</evidence>
<dbReference type="Proteomes" id="UP001285354">
    <property type="component" value="Unassembled WGS sequence"/>
</dbReference>
<feature type="compositionally biased region" description="Low complexity" evidence="1">
    <location>
        <begin position="72"/>
        <end position="86"/>
    </location>
</feature>